<dbReference type="InterPro" id="IPR011517">
    <property type="entry name" value="RNA_pol_sigma70_ECF-like"/>
</dbReference>
<evidence type="ECO:0000256" key="1">
    <source>
        <dbReference type="ARBA" id="ARBA00010641"/>
    </source>
</evidence>
<name>A0ABV9QSW2_9GAMM</name>
<reference evidence="7" key="1">
    <citation type="journal article" date="2019" name="Int. J. Syst. Evol. Microbiol.">
        <title>The Global Catalogue of Microorganisms (GCM) 10K type strain sequencing project: providing services to taxonomists for standard genome sequencing and annotation.</title>
        <authorList>
            <consortium name="The Broad Institute Genomics Platform"/>
            <consortium name="The Broad Institute Genome Sequencing Center for Infectious Disease"/>
            <person name="Wu L."/>
            <person name="Ma J."/>
        </authorList>
    </citation>
    <scope>NUCLEOTIDE SEQUENCE [LARGE SCALE GENOMIC DNA]</scope>
    <source>
        <strain evidence="7">CCUG 30340</strain>
    </source>
</reference>
<keyword evidence="4" id="KW-0804">Transcription</keyword>
<dbReference type="SUPFAM" id="SSF88659">
    <property type="entry name" value="Sigma3 and sigma4 domains of RNA polymerase sigma factors"/>
    <property type="match status" value="1"/>
</dbReference>
<evidence type="ECO:0000313" key="6">
    <source>
        <dbReference type="EMBL" id="MFC4819704.1"/>
    </source>
</evidence>
<accession>A0ABV9QSW2</accession>
<dbReference type="Pfam" id="PF07638">
    <property type="entry name" value="Sigma70_ECF"/>
    <property type="match status" value="1"/>
</dbReference>
<dbReference type="Proteomes" id="UP001595886">
    <property type="component" value="Unassembled WGS sequence"/>
</dbReference>
<dbReference type="NCBIfam" id="TIGR02937">
    <property type="entry name" value="sigma70-ECF"/>
    <property type="match status" value="1"/>
</dbReference>
<dbReference type="PANTHER" id="PTHR43133:SF39">
    <property type="entry name" value="SIMILAR TO RNA POLYMERASE SIGMA-E FACTOR"/>
    <property type="match status" value="1"/>
</dbReference>
<comment type="similarity">
    <text evidence="1">Belongs to the sigma-70 factor family. ECF subfamily.</text>
</comment>
<dbReference type="PANTHER" id="PTHR43133">
    <property type="entry name" value="RNA POLYMERASE ECF-TYPE SIGMA FACTO"/>
    <property type="match status" value="1"/>
</dbReference>
<evidence type="ECO:0000259" key="5">
    <source>
        <dbReference type="Pfam" id="PF07638"/>
    </source>
</evidence>
<evidence type="ECO:0000313" key="7">
    <source>
        <dbReference type="Proteomes" id="UP001595886"/>
    </source>
</evidence>
<comment type="caution">
    <text evidence="6">The sequence shown here is derived from an EMBL/GenBank/DDBJ whole genome shotgun (WGS) entry which is preliminary data.</text>
</comment>
<dbReference type="InterPro" id="IPR014284">
    <property type="entry name" value="RNA_pol_sigma-70_dom"/>
</dbReference>
<evidence type="ECO:0000256" key="3">
    <source>
        <dbReference type="ARBA" id="ARBA00023082"/>
    </source>
</evidence>
<sequence length="180" mass="20019">MRDPEAITPPHGDAEDLDATLRPQVYQRLRELARRQLAGERAAQTLDTTALVHEAWLNLAGGAHGFADRAHFYAYAATAMRHILVDHARRRMAQKRGGNEAPLDLDALEIPSEHAAAEMLALNEALERLDALEPRLARVVELRFFAGLSVEETAEALGIVARSVVRDWARARVFLQQAIE</sequence>
<keyword evidence="2" id="KW-0805">Transcription regulation</keyword>
<dbReference type="InterPro" id="IPR013325">
    <property type="entry name" value="RNA_pol_sigma_r2"/>
</dbReference>
<dbReference type="EMBL" id="JBHSHD010000005">
    <property type="protein sequence ID" value="MFC4819704.1"/>
    <property type="molecule type" value="Genomic_DNA"/>
</dbReference>
<dbReference type="InterPro" id="IPR036388">
    <property type="entry name" value="WH-like_DNA-bd_sf"/>
</dbReference>
<proteinExistence type="inferred from homology"/>
<protein>
    <submittedName>
        <fullName evidence="6">ECF-type sigma factor</fullName>
    </submittedName>
</protein>
<keyword evidence="3" id="KW-0731">Sigma factor</keyword>
<organism evidence="6 7">
    <name type="scientific">Dokdonella ginsengisoli</name>
    <dbReference type="NCBI Taxonomy" id="363846"/>
    <lineage>
        <taxon>Bacteria</taxon>
        <taxon>Pseudomonadati</taxon>
        <taxon>Pseudomonadota</taxon>
        <taxon>Gammaproteobacteria</taxon>
        <taxon>Lysobacterales</taxon>
        <taxon>Rhodanobacteraceae</taxon>
        <taxon>Dokdonella</taxon>
    </lineage>
</organism>
<feature type="domain" description="RNA polymerase sigma-70 ECF-like HTH" evidence="5">
    <location>
        <begin position="12"/>
        <end position="178"/>
    </location>
</feature>
<dbReference type="Gene3D" id="1.10.1740.10">
    <property type="match status" value="1"/>
</dbReference>
<dbReference type="InterPro" id="IPR013324">
    <property type="entry name" value="RNA_pol_sigma_r3/r4-like"/>
</dbReference>
<dbReference type="NCBIfam" id="TIGR02999">
    <property type="entry name" value="Sig-70_X6"/>
    <property type="match status" value="1"/>
</dbReference>
<evidence type="ECO:0000256" key="2">
    <source>
        <dbReference type="ARBA" id="ARBA00023015"/>
    </source>
</evidence>
<dbReference type="Gene3D" id="1.10.10.10">
    <property type="entry name" value="Winged helix-like DNA-binding domain superfamily/Winged helix DNA-binding domain"/>
    <property type="match status" value="1"/>
</dbReference>
<gene>
    <name evidence="6" type="ORF">ACFO6Q_05190</name>
</gene>
<evidence type="ECO:0000256" key="4">
    <source>
        <dbReference type="ARBA" id="ARBA00023163"/>
    </source>
</evidence>
<keyword evidence="7" id="KW-1185">Reference proteome</keyword>
<dbReference type="RefSeq" id="WP_380019499.1">
    <property type="nucleotide sequence ID" value="NZ_JBHSHD010000005.1"/>
</dbReference>
<dbReference type="InterPro" id="IPR053812">
    <property type="entry name" value="HTH_Sigma70_ECF-like"/>
</dbReference>
<dbReference type="SUPFAM" id="SSF88946">
    <property type="entry name" value="Sigma2 domain of RNA polymerase sigma factors"/>
    <property type="match status" value="1"/>
</dbReference>
<dbReference type="InterPro" id="IPR039425">
    <property type="entry name" value="RNA_pol_sigma-70-like"/>
</dbReference>